<dbReference type="EC" id="2.1.1.37" evidence="8"/>
<dbReference type="EMBL" id="VXKB01000001">
    <property type="protein sequence ID" value="KAA8716724.1"/>
    <property type="molecule type" value="Genomic_DNA"/>
</dbReference>
<evidence type="ECO:0000313" key="10">
    <source>
        <dbReference type="Proteomes" id="UP000322181"/>
    </source>
</evidence>
<gene>
    <name evidence="9" type="ORF">F4V73_02270</name>
</gene>
<dbReference type="GO" id="GO:0009307">
    <property type="term" value="P:DNA restriction-modification system"/>
    <property type="evidence" value="ECO:0007669"/>
    <property type="project" value="UniProtKB-KW"/>
</dbReference>
<evidence type="ECO:0000256" key="8">
    <source>
        <dbReference type="RuleBase" id="RU000417"/>
    </source>
</evidence>
<dbReference type="GO" id="GO:0003677">
    <property type="term" value="F:DNA binding"/>
    <property type="evidence" value="ECO:0007669"/>
    <property type="project" value="TreeGrafter"/>
</dbReference>
<name>A0A5M9R6Z7_9GAMM</name>
<dbReference type="NCBIfam" id="TIGR00675">
    <property type="entry name" value="dcm"/>
    <property type="match status" value="1"/>
</dbReference>
<reference evidence="9 10" key="1">
    <citation type="submission" date="2019-09" db="EMBL/GenBank/DDBJ databases">
        <title>Draft genome sequence of various Type strains from the CCUG.</title>
        <authorList>
            <person name="Pineiro-Iglesias B."/>
            <person name="Tunovic T."/>
            <person name="Unosson C."/>
            <person name="Inganas E."/>
            <person name="Ohlen M."/>
            <person name="Cardew S."/>
            <person name="Jensie-Markopoulos S."/>
            <person name="Salva-Serra F."/>
            <person name="Jaen-Luchoro D."/>
            <person name="Karlsson R."/>
            <person name="Svensson-Stadler L."/>
            <person name="Chun J."/>
            <person name="Moore E."/>
        </authorList>
    </citation>
    <scope>NUCLEOTIDE SEQUENCE [LARGE SCALE GENOMIC DNA]</scope>
    <source>
        <strain evidence="9 10">CCUG 53682T</strain>
    </source>
</reference>
<keyword evidence="1 6" id="KW-0489">Methyltransferase</keyword>
<comment type="caution">
    <text evidence="9">The sequence shown here is derived from an EMBL/GenBank/DDBJ whole genome shotgun (WGS) entry which is preliminary data.</text>
</comment>
<dbReference type="CDD" id="cd00315">
    <property type="entry name" value="Cyt_C5_DNA_methylase"/>
    <property type="match status" value="1"/>
</dbReference>
<dbReference type="Proteomes" id="UP000322181">
    <property type="component" value="Unassembled WGS sequence"/>
</dbReference>
<dbReference type="InterPro" id="IPR018117">
    <property type="entry name" value="C5_DNA_meth_AS"/>
</dbReference>
<sequence length="362" mass="40079">MKAISLFSGAGGMDVGVQNAGFEIIAANEIDSYACQTYKKNHQNTMLYEGDILSYLDELEKYKGVDLVVGGPPCQGFSVAGRMNLDDPRSKLVFSYCDVVKRVMPRAFIMENVKSLATLDKFKGIREEIFRRMNSLGYGLSMVILNAKDFGVPQSRERMFLLGILGENKEITSADFEVKKEKAISLREAIVHLGRAGSENNTRITKAKITLAEKPVLRKSAYAGMLFNGQGRPLNPDAWSSTLPASMGGNRTPIIDEEHLYDDMPSWVEEHHKSLVDGTKKAAYGDAPKRLRRLTVGEAIILQTFPSDYIFIGPQSKVFSQIGNAVPCKLAQVVASVVKNRLSNKLITGKNNNSYQLNLEIE</sequence>
<evidence type="ECO:0000256" key="7">
    <source>
        <dbReference type="RuleBase" id="RU000416"/>
    </source>
</evidence>
<dbReference type="InterPro" id="IPR029063">
    <property type="entry name" value="SAM-dependent_MTases_sf"/>
</dbReference>
<comment type="catalytic activity">
    <reaction evidence="5 8">
        <text>a 2'-deoxycytidine in DNA + S-adenosyl-L-methionine = a 5-methyl-2'-deoxycytidine in DNA + S-adenosyl-L-homocysteine + H(+)</text>
        <dbReference type="Rhea" id="RHEA:13681"/>
        <dbReference type="Rhea" id="RHEA-COMP:11369"/>
        <dbReference type="Rhea" id="RHEA-COMP:11370"/>
        <dbReference type="ChEBI" id="CHEBI:15378"/>
        <dbReference type="ChEBI" id="CHEBI:57856"/>
        <dbReference type="ChEBI" id="CHEBI:59789"/>
        <dbReference type="ChEBI" id="CHEBI:85452"/>
        <dbReference type="ChEBI" id="CHEBI:85454"/>
        <dbReference type="EC" id="2.1.1.37"/>
    </reaction>
</comment>
<keyword evidence="4" id="KW-0680">Restriction system</keyword>
<evidence type="ECO:0000256" key="5">
    <source>
        <dbReference type="ARBA" id="ARBA00047422"/>
    </source>
</evidence>
<dbReference type="PANTHER" id="PTHR10629:SF52">
    <property type="entry name" value="DNA (CYTOSINE-5)-METHYLTRANSFERASE 1"/>
    <property type="match status" value="1"/>
</dbReference>
<evidence type="ECO:0000256" key="4">
    <source>
        <dbReference type="ARBA" id="ARBA00022747"/>
    </source>
</evidence>
<dbReference type="RefSeq" id="WP_150384612.1">
    <property type="nucleotide sequence ID" value="NZ_BAAAFS010000001.1"/>
</dbReference>
<evidence type="ECO:0000256" key="6">
    <source>
        <dbReference type="PROSITE-ProRule" id="PRU01016"/>
    </source>
</evidence>
<dbReference type="PRINTS" id="PR00105">
    <property type="entry name" value="C5METTRFRASE"/>
</dbReference>
<feature type="active site" evidence="6">
    <location>
        <position position="74"/>
    </location>
</feature>
<evidence type="ECO:0000256" key="2">
    <source>
        <dbReference type="ARBA" id="ARBA00022679"/>
    </source>
</evidence>
<keyword evidence="3 6" id="KW-0949">S-adenosyl-L-methionine</keyword>
<evidence type="ECO:0000256" key="3">
    <source>
        <dbReference type="ARBA" id="ARBA00022691"/>
    </source>
</evidence>
<proteinExistence type="inferred from homology"/>
<evidence type="ECO:0000313" key="9">
    <source>
        <dbReference type="EMBL" id="KAA8716724.1"/>
    </source>
</evidence>
<evidence type="ECO:0000256" key="1">
    <source>
        <dbReference type="ARBA" id="ARBA00022603"/>
    </source>
</evidence>
<dbReference type="PROSITE" id="PS51679">
    <property type="entry name" value="SAM_MT_C5"/>
    <property type="match status" value="1"/>
</dbReference>
<dbReference type="Pfam" id="PF00145">
    <property type="entry name" value="DNA_methylase"/>
    <property type="match status" value="1"/>
</dbReference>
<keyword evidence="2 6" id="KW-0808">Transferase</keyword>
<dbReference type="GO" id="GO:0044027">
    <property type="term" value="P:negative regulation of gene expression via chromosomal CpG island methylation"/>
    <property type="evidence" value="ECO:0007669"/>
    <property type="project" value="TreeGrafter"/>
</dbReference>
<dbReference type="GO" id="GO:0032259">
    <property type="term" value="P:methylation"/>
    <property type="evidence" value="ECO:0007669"/>
    <property type="project" value="UniProtKB-KW"/>
</dbReference>
<dbReference type="PROSITE" id="PS00094">
    <property type="entry name" value="C5_MTASE_1"/>
    <property type="match status" value="1"/>
</dbReference>
<accession>A0A5M9R6Z7</accession>
<dbReference type="InterPro" id="IPR050390">
    <property type="entry name" value="C5-Methyltransferase"/>
</dbReference>
<dbReference type="InterPro" id="IPR001525">
    <property type="entry name" value="C5_MeTfrase"/>
</dbReference>
<organism evidence="9 10">
    <name type="scientific">Morganella psychrotolerans</name>
    <dbReference type="NCBI Taxonomy" id="368603"/>
    <lineage>
        <taxon>Bacteria</taxon>
        <taxon>Pseudomonadati</taxon>
        <taxon>Pseudomonadota</taxon>
        <taxon>Gammaproteobacteria</taxon>
        <taxon>Enterobacterales</taxon>
        <taxon>Morganellaceae</taxon>
        <taxon>Morganella</taxon>
    </lineage>
</organism>
<dbReference type="Gene3D" id="3.90.120.10">
    <property type="entry name" value="DNA Methylase, subunit A, domain 2"/>
    <property type="match status" value="1"/>
</dbReference>
<dbReference type="GO" id="GO:0003886">
    <property type="term" value="F:DNA (cytosine-5-)-methyltransferase activity"/>
    <property type="evidence" value="ECO:0007669"/>
    <property type="project" value="UniProtKB-EC"/>
</dbReference>
<dbReference type="AlphaFoldDB" id="A0A5M9R6Z7"/>
<dbReference type="SUPFAM" id="SSF53335">
    <property type="entry name" value="S-adenosyl-L-methionine-dependent methyltransferases"/>
    <property type="match status" value="1"/>
</dbReference>
<dbReference type="Gene3D" id="3.40.50.150">
    <property type="entry name" value="Vaccinia Virus protein VP39"/>
    <property type="match status" value="1"/>
</dbReference>
<comment type="similarity">
    <text evidence="6 7">Belongs to the class I-like SAM-binding methyltransferase superfamily. C5-methyltransferase family.</text>
</comment>
<dbReference type="PANTHER" id="PTHR10629">
    <property type="entry name" value="CYTOSINE-SPECIFIC METHYLTRANSFERASE"/>
    <property type="match status" value="1"/>
</dbReference>
<protein>
    <recommendedName>
        <fullName evidence="8">Cytosine-specific methyltransferase</fullName>
        <ecNumber evidence="8">2.1.1.37</ecNumber>
    </recommendedName>
</protein>